<dbReference type="Pfam" id="PF08281">
    <property type="entry name" value="Sigma70_r4_2"/>
    <property type="match status" value="1"/>
</dbReference>
<name>A0A3D4Z989_9BACT</name>
<reference evidence="10 11" key="1">
    <citation type="submission" date="2018-08" db="EMBL/GenBank/DDBJ databases">
        <title>A genome reference for cultivated species of the human gut microbiota.</title>
        <authorList>
            <person name="Zou Y."/>
            <person name="Xue W."/>
            <person name="Luo G."/>
        </authorList>
    </citation>
    <scope>NUCLEOTIDE SEQUENCE [LARGE SCALE GENOMIC DNA]</scope>
    <source>
        <strain evidence="8 10">AF14-6AC</strain>
        <strain evidence="9 11">OF03-11</strain>
    </source>
</reference>
<dbReference type="SUPFAM" id="SSF88659">
    <property type="entry name" value="Sigma3 and sigma4 domains of RNA polymerase sigma factors"/>
    <property type="match status" value="1"/>
</dbReference>
<dbReference type="Proteomes" id="UP000284434">
    <property type="component" value="Unassembled WGS sequence"/>
</dbReference>
<dbReference type="NCBIfam" id="TIGR02937">
    <property type="entry name" value="sigma70-ECF"/>
    <property type="match status" value="1"/>
</dbReference>
<dbReference type="SUPFAM" id="SSF88946">
    <property type="entry name" value="Sigma2 domain of RNA polymerase sigma factors"/>
    <property type="match status" value="1"/>
</dbReference>
<evidence type="ECO:0000256" key="3">
    <source>
        <dbReference type="ARBA" id="ARBA00023082"/>
    </source>
</evidence>
<keyword evidence="2" id="KW-0805">Transcription regulation</keyword>
<comment type="caution">
    <text evidence="9">The sequence shown here is derived from an EMBL/GenBank/DDBJ whole genome shotgun (WGS) entry which is preliminary data.</text>
</comment>
<evidence type="ECO:0000256" key="2">
    <source>
        <dbReference type="ARBA" id="ARBA00023015"/>
    </source>
</evidence>
<dbReference type="CDD" id="cd06171">
    <property type="entry name" value="Sigma70_r4"/>
    <property type="match status" value="1"/>
</dbReference>
<evidence type="ECO:0000256" key="4">
    <source>
        <dbReference type="ARBA" id="ARBA00023125"/>
    </source>
</evidence>
<sequence length="157" mass="18719">MPLVYGVALKYLKNVPDAQDAVMQIWEELFEKVLHHDIQVFKAWLYSCVRNYCLMELRRRSGNNFVGLDEKFMEFCDDFNLEYSRETDRQEKALQECMEALPEKQRLCIRYFFMDELSYKEIGQTSGFTLKMVKSFIQNGKRNLQLCLERKGIKANE</sequence>
<comment type="similarity">
    <text evidence="1">Belongs to the sigma-70 factor family. ECF subfamily.</text>
</comment>
<proteinExistence type="inferred from homology"/>
<dbReference type="InterPro" id="IPR036388">
    <property type="entry name" value="WH-like_DNA-bd_sf"/>
</dbReference>
<evidence type="ECO:0000259" key="6">
    <source>
        <dbReference type="Pfam" id="PF04542"/>
    </source>
</evidence>
<evidence type="ECO:0000313" key="10">
    <source>
        <dbReference type="Proteomes" id="UP000283426"/>
    </source>
</evidence>
<dbReference type="InterPro" id="IPR013325">
    <property type="entry name" value="RNA_pol_sigma_r2"/>
</dbReference>
<dbReference type="InterPro" id="IPR007627">
    <property type="entry name" value="RNA_pol_sigma70_r2"/>
</dbReference>
<dbReference type="EMBL" id="QSCO01000017">
    <property type="protein sequence ID" value="RGY05609.1"/>
    <property type="molecule type" value="Genomic_DNA"/>
</dbReference>
<dbReference type="Proteomes" id="UP000283426">
    <property type="component" value="Unassembled WGS sequence"/>
</dbReference>
<dbReference type="PANTHER" id="PTHR43133:SF8">
    <property type="entry name" value="RNA POLYMERASE SIGMA FACTOR HI_1459-RELATED"/>
    <property type="match status" value="1"/>
</dbReference>
<dbReference type="AlphaFoldDB" id="A0A3D4Z989"/>
<dbReference type="Gene3D" id="1.10.10.10">
    <property type="entry name" value="Winged helix-like DNA-binding domain superfamily/Winged helix DNA-binding domain"/>
    <property type="match status" value="1"/>
</dbReference>
<dbReference type="InterPro" id="IPR013249">
    <property type="entry name" value="RNA_pol_sigma70_r4_t2"/>
</dbReference>
<dbReference type="GO" id="GO:0003677">
    <property type="term" value="F:DNA binding"/>
    <property type="evidence" value="ECO:0007669"/>
    <property type="project" value="UniProtKB-KW"/>
</dbReference>
<feature type="domain" description="RNA polymerase sigma factor 70 region 4 type 2" evidence="7">
    <location>
        <begin position="93"/>
        <end position="144"/>
    </location>
</feature>
<dbReference type="InterPro" id="IPR013324">
    <property type="entry name" value="RNA_pol_sigma_r3/r4-like"/>
</dbReference>
<evidence type="ECO:0000256" key="1">
    <source>
        <dbReference type="ARBA" id="ARBA00010641"/>
    </source>
</evidence>
<dbReference type="GO" id="GO:0016987">
    <property type="term" value="F:sigma factor activity"/>
    <property type="evidence" value="ECO:0007669"/>
    <property type="project" value="UniProtKB-KW"/>
</dbReference>
<evidence type="ECO:0000313" key="8">
    <source>
        <dbReference type="EMBL" id="RGV21707.1"/>
    </source>
</evidence>
<organism evidence="9 11">
    <name type="scientific">Odoribacter splanchnicus</name>
    <dbReference type="NCBI Taxonomy" id="28118"/>
    <lineage>
        <taxon>Bacteria</taxon>
        <taxon>Pseudomonadati</taxon>
        <taxon>Bacteroidota</taxon>
        <taxon>Bacteroidia</taxon>
        <taxon>Bacteroidales</taxon>
        <taxon>Odoribacteraceae</taxon>
        <taxon>Odoribacter</taxon>
    </lineage>
</organism>
<feature type="domain" description="RNA polymerase sigma-70 region 2" evidence="6">
    <location>
        <begin position="2"/>
        <end position="61"/>
    </location>
</feature>
<dbReference type="EMBL" id="QRYW01000034">
    <property type="protein sequence ID" value="RGV21707.1"/>
    <property type="molecule type" value="Genomic_DNA"/>
</dbReference>
<dbReference type="InterPro" id="IPR014284">
    <property type="entry name" value="RNA_pol_sigma-70_dom"/>
</dbReference>
<evidence type="ECO:0000259" key="7">
    <source>
        <dbReference type="Pfam" id="PF08281"/>
    </source>
</evidence>
<keyword evidence="4" id="KW-0238">DNA-binding</keyword>
<evidence type="ECO:0000313" key="11">
    <source>
        <dbReference type="Proteomes" id="UP000284434"/>
    </source>
</evidence>
<keyword evidence="5" id="KW-0804">Transcription</keyword>
<dbReference type="InterPro" id="IPR039425">
    <property type="entry name" value="RNA_pol_sigma-70-like"/>
</dbReference>
<accession>A0A3D4Z989</accession>
<gene>
    <name evidence="8" type="ORF">DWW24_14845</name>
    <name evidence="9" type="ORF">DXA53_12475</name>
</gene>
<protein>
    <submittedName>
        <fullName evidence="9">Sigma-70 family RNA polymerase sigma factor</fullName>
    </submittedName>
</protein>
<dbReference type="Pfam" id="PF04542">
    <property type="entry name" value="Sigma70_r2"/>
    <property type="match status" value="1"/>
</dbReference>
<dbReference type="GO" id="GO:0006352">
    <property type="term" value="P:DNA-templated transcription initiation"/>
    <property type="evidence" value="ECO:0007669"/>
    <property type="project" value="InterPro"/>
</dbReference>
<dbReference type="Gene3D" id="1.10.1740.10">
    <property type="match status" value="1"/>
</dbReference>
<evidence type="ECO:0000313" key="9">
    <source>
        <dbReference type="EMBL" id="RGY05609.1"/>
    </source>
</evidence>
<keyword evidence="3" id="KW-0731">Sigma factor</keyword>
<dbReference type="PANTHER" id="PTHR43133">
    <property type="entry name" value="RNA POLYMERASE ECF-TYPE SIGMA FACTO"/>
    <property type="match status" value="1"/>
</dbReference>
<evidence type="ECO:0000256" key="5">
    <source>
        <dbReference type="ARBA" id="ARBA00023163"/>
    </source>
</evidence>